<dbReference type="InterPro" id="IPR036291">
    <property type="entry name" value="NAD(P)-bd_dom_sf"/>
</dbReference>
<accession>A0A2S1SEF6</accession>
<dbReference type="KEGG" id="fpal:HYN49_02165"/>
<evidence type="ECO:0000256" key="1">
    <source>
        <dbReference type="RuleBase" id="RU000363"/>
    </source>
</evidence>
<dbReference type="AlphaFoldDB" id="A0A2S1SEF6"/>
<organism evidence="2 3">
    <name type="scientific">Flavobacterium pallidum</name>
    <dbReference type="NCBI Taxonomy" id="2172098"/>
    <lineage>
        <taxon>Bacteria</taxon>
        <taxon>Pseudomonadati</taxon>
        <taxon>Bacteroidota</taxon>
        <taxon>Flavobacteriia</taxon>
        <taxon>Flavobacteriales</taxon>
        <taxon>Flavobacteriaceae</taxon>
        <taxon>Flavobacterium</taxon>
    </lineage>
</organism>
<dbReference type="PRINTS" id="PR00081">
    <property type="entry name" value="GDHRDH"/>
</dbReference>
<proteinExistence type="inferred from homology"/>
<name>A0A2S1SEF6_9FLAO</name>
<evidence type="ECO:0000313" key="3">
    <source>
        <dbReference type="Proteomes" id="UP000244937"/>
    </source>
</evidence>
<dbReference type="Gene3D" id="3.40.50.720">
    <property type="entry name" value="NAD(P)-binding Rossmann-like Domain"/>
    <property type="match status" value="1"/>
</dbReference>
<dbReference type="OrthoDB" id="822355at2"/>
<keyword evidence="3" id="KW-1185">Reference proteome</keyword>
<dbReference type="PANTHER" id="PTHR43976:SF9">
    <property type="entry name" value="OXIDOREDUCTASE"/>
    <property type="match status" value="1"/>
</dbReference>
<sequence length="286" mass="30952">MKKVILITGTNSGFGWLHTHTLSDAGFTVYATMRDTSGKNKDKAEELAKLKNVHVIEVDLSSENSVNKAVSHILAAEGQLDVLINNAGNFMGGIAETFTQKDIDTLFDVHFNATWRTIKAVLPQMREQKNGLIVNTSSVLGRFSAPFMTFYNAAKFAVEGLSEGLHYEVRSLGVDVAIVQPGAFPTEIFGKSTYGSDSTIAADYGDLSAIPEQIGVGIGQLFENLQPNPQDVADAVLNLINKPQGQRPLRTVVDVATGQFAKDANTHVSEGYKNFVSAFGLQELLN</sequence>
<dbReference type="Proteomes" id="UP000244937">
    <property type="component" value="Chromosome"/>
</dbReference>
<reference evidence="2 3" key="1">
    <citation type="submission" date="2018-05" db="EMBL/GenBank/DDBJ databases">
        <title>Genome sequencing of Flavobacterium sp. HYN0049.</title>
        <authorList>
            <person name="Yi H."/>
            <person name="Baek C."/>
        </authorList>
    </citation>
    <scope>NUCLEOTIDE SEQUENCE [LARGE SCALE GENOMIC DNA]</scope>
    <source>
        <strain evidence="2 3">HYN0049</strain>
    </source>
</reference>
<dbReference type="CDD" id="cd05374">
    <property type="entry name" value="17beta-HSD-like_SDR_c"/>
    <property type="match status" value="1"/>
</dbReference>
<dbReference type="Pfam" id="PF00106">
    <property type="entry name" value="adh_short"/>
    <property type="match status" value="1"/>
</dbReference>
<dbReference type="PROSITE" id="PS00061">
    <property type="entry name" value="ADH_SHORT"/>
    <property type="match status" value="1"/>
</dbReference>
<evidence type="ECO:0000313" key="2">
    <source>
        <dbReference type="EMBL" id="AWI24788.1"/>
    </source>
</evidence>
<dbReference type="RefSeq" id="WP_108902586.1">
    <property type="nucleotide sequence ID" value="NZ_CP029187.1"/>
</dbReference>
<dbReference type="EMBL" id="CP029187">
    <property type="protein sequence ID" value="AWI24788.1"/>
    <property type="molecule type" value="Genomic_DNA"/>
</dbReference>
<dbReference type="InterPro" id="IPR051911">
    <property type="entry name" value="SDR_oxidoreductase"/>
</dbReference>
<dbReference type="PANTHER" id="PTHR43976">
    <property type="entry name" value="SHORT CHAIN DEHYDROGENASE"/>
    <property type="match status" value="1"/>
</dbReference>
<comment type="similarity">
    <text evidence="1">Belongs to the short-chain dehydrogenases/reductases (SDR) family.</text>
</comment>
<dbReference type="SUPFAM" id="SSF51735">
    <property type="entry name" value="NAD(P)-binding Rossmann-fold domains"/>
    <property type="match status" value="1"/>
</dbReference>
<gene>
    <name evidence="2" type="ORF">HYN49_02165</name>
</gene>
<dbReference type="InterPro" id="IPR020904">
    <property type="entry name" value="Sc_DH/Rdtase_CS"/>
</dbReference>
<dbReference type="InterPro" id="IPR002347">
    <property type="entry name" value="SDR_fam"/>
</dbReference>
<dbReference type="PRINTS" id="PR00080">
    <property type="entry name" value="SDRFAMILY"/>
</dbReference>
<protein>
    <submittedName>
        <fullName evidence="2">Oxidoreductase</fullName>
    </submittedName>
</protein>